<dbReference type="OrthoDB" id="9876299at2759"/>
<dbReference type="SUPFAM" id="SSF51735">
    <property type="entry name" value="NAD(P)-binding Rossmann-fold domains"/>
    <property type="match status" value="1"/>
</dbReference>
<proteinExistence type="inferred from homology"/>
<dbReference type="PANTHER" id="PTHR45458">
    <property type="entry name" value="SHORT-CHAIN DEHYDROGENASE/REDUCTASE SDR"/>
    <property type="match status" value="1"/>
</dbReference>
<dbReference type="PANTHER" id="PTHR45458:SF1">
    <property type="entry name" value="SHORT CHAIN DEHYDROGENASE"/>
    <property type="match status" value="1"/>
</dbReference>
<gene>
    <name evidence="2" type="ORF">L227DRAFT_562732</name>
</gene>
<evidence type="ECO:0000313" key="3">
    <source>
        <dbReference type="Proteomes" id="UP000313359"/>
    </source>
</evidence>
<dbReference type="InterPro" id="IPR036291">
    <property type="entry name" value="NAD(P)-bd_dom_sf"/>
</dbReference>
<organism evidence="2 3">
    <name type="scientific">Lentinus tigrinus ALCF2SS1-6</name>
    <dbReference type="NCBI Taxonomy" id="1328759"/>
    <lineage>
        <taxon>Eukaryota</taxon>
        <taxon>Fungi</taxon>
        <taxon>Dikarya</taxon>
        <taxon>Basidiomycota</taxon>
        <taxon>Agaricomycotina</taxon>
        <taxon>Agaricomycetes</taxon>
        <taxon>Polyporales</taxon>
        <taxon>Polyporaceae</taxon>
        <taxon>Lentinus</taxon>
    </lineage>
</organism>
<sequence>MSENHVWLITGANRGIGLELVKQLLQSPSNTVIAGCRSPSKAADLQGLAAQANGRLHLVALDVSSQESVTTAAVEVARIPSIAEKGIDYLVNNAGILPGGYDTAFGMDFSHLEQTFNTNVIGPARVAQAFVGLVEKSTKKTIVNISSTMGSIGSDPGAHGSSYAISKTALNMLTYKEAKEKSDITVISMCPGWLQTDLGGSSAPLHVSVGVEGIIKTVAGLTPSDSGKFFNMKGEIVPW</sequence>
<dbReference type="CDD" id="cd05325">
    <property type="entry name" value="carb_red_sniffer_like_SDR_c"/>
    <property type="match status" value="1"/>
</dbReference>
<dbReference type="EMBL" id="ML122261">
    <property type="protein sequence ID" value="RPD61753.1"/>
    <property type="molecule type" value="Genomic_DNA"/>
</dbReference>
<reference evidence="2" key="1">
    <citation type="journal article" date="2018" name="Genome Biol. Evol.">
        <title>Genomics and development of Lentinus tigrinus, a white-rot wood-decaying mushroom with dimorphic fruiting bodies.</title>
        <authorList>
            <person name="Wu B."/>
            <person name="Xu Z."/>
            <person name="Knudson A."/>
            <person name="Carlson A."/>
            <person name="Chen N."/>
            <person name="Kovaka S."/>
            <person name="LaButti K."/>
            <person name="Lipzen A."/>
            <person name="Pennachio C."/>
            <person name="Riley R."/>
            <person name="Schakwitz W."/>
            <person name="Umezawa K."/>
            <person name="Ohm R.A."/>
            <person name="Grigoriev I.V."/>
            <person name="Nagy L.G."/>
            <person name="Gibbons J."/>
            <person name="Hibbett D."/>
        </authorList>
    </citation>
    <scope>NUCLEOTIDE SEQUENCE [LARGE SCALE GENOMIC DNA]</scope>
    <source>
        <strain evidence="2">ALCF2SS1-6</strain>
    </source>
</reference>
<dbReference type="Proteomes" id="UP000313359">
    <property type="component" value="Unassembled WGS sequence"/>
</dbReference>
<dbReference type="AlphaFoldDB" id="A0A5C2SD98"/>
<accession>A0A5C2SD98</accession>
<evidence type="ECO:0000256" key="1">
    <source>
        <dbReference type="RuleBase" id="RU000363"/>
    </source>
</evidence>
<name>A0A5C2SD98_9APHY</name>
<dbReference type="Gene3D" id="3.40.50.720">
    <property type="entry name" value="NAD(P)-binding Rossmann-like Domain"/>
    <property type="match status" value="1"/>
</dbReference>
<keyword evidence="3" id="KW-1185">Reference proteome</keyword>
<dbReference type="InterPro" id="IPR052184">
    <property type="entry name" value="SDR_enzymes"/>
</dbReference>
<dbReference type="PRINTS" id="PR00080">
    <property type="entry name" value="SDRFAMILY"/>
</dbReference>
<dbReference type="InterPro" id="IPR002347">
    <property type="entry name" value="SDR_fam"/>
</dbReference>
<dbReference type="PRINTS" id="PR00081">
    <property type="entry name" value="GDHRDH"/>
</dbReference>
<evidence type="ECO:0000313" key="2">
    <source>
        <dbReference type="EMBL" id="RPD61753.1"/>
    </source>
</evidence>
<comment type="similarity">
    <text evidence="1">Belongs to the short-chain dehydrogenases/reductases (SDR) family.</text>
</comment>
<protein>
    <submittedName>
        <fullName evidence="2">NAD-P-binding protein</fullName>
    </submittedName>
</protein>
<dbReference type="Pfam" id="PF00106">
    <property type="entry name" value="adh_short"/>
    <property type="match status" value="1"/>
</dbReference>
<dbReference type="GO" id="GO:0016616">
    <property type="term" value="F:oxidoreductase activity, acting on the CH-OH group of donors, NAD or NADP as acceptor"/>
    <property type="evidence" value="ECO:0007669"/>
    <property type="project" value="TreeGrafter"/>
</dbReference>